<keyword evidence="4" id="KW-1185">Reference proteome</keyword>
<feature type="signal peptide" evidence="1">
    <location>
        <begin position="1"/>
        <end position="23"/>
    </location>
</feature>
<reference evidence="3 4" key="1">
    <citation type="submission" date="2018-08" db="EMBL/GenBank/DDBJ databases">
        <title>Erythrobacter zhengii sp.nov., a bacterium isolated from deep-sea sediment.</title>
        <authorList>
            <person name="Fang C."/>
            <person name="Wu Y.-H."/>
            <person name="Sun C."/>
            <person name="Wang H."/>
            <person name="Cheng H."/>
            <person name="Meng F.-X."/>
            <person name="Wang C.-S."/>
            <person name="Xu X.-W."/>
        </authorList>
    </citation>
    <scope>NUCLEOTIDE SEQUENCE [LARGE SCALE GENOMIC DNA]</scope>
    <source>
        <strain evidence="3 4">CCTCC AB 2015396</strain>
    </source>
</reference>
<comment type="caution">
    <text evidence="3">The sequence shown here is derived from an EMBL/GenBank/DDBJ whole genome shotgun (WGS) entry which is preliminary data.</text>
</comment>
<evidence type="ECO:0000313" key="3">
    <source>
        <dbReference type="EMBL" id="RIV86085.1"/>
    </source>
</evidence>
<sequence length="330" mass="36153">MKLKTALLAAALGLAATPIAAQAQMRALSDPVVPHPDPESLFTSSDPLLHRNKQAALHIQRNLLKCNEWSRAGEWLTDAYIQHNPVAASGLEGVIYYFTQVAKRPPLDPCPALSAEDPNGVVAVQAEGDYVTILTRRIVPYADDPSQSYTTTWFDTWRFVDGKADEHWDPATLPTAAPPQAATLTPEAAAQQLVDRSAIEQLMWDYVRAIDTWNADAYAGVFTENGAFGQTKGREALHEMVTGMAAGRAERAAKGEAVPPLHHVMSNQTITFASPTRAVVRYYWQTVSRGSPGGPRPEMLAQGWGRDDVVKQDDKWLIENRNVAPDAETD</sequence>
<evidence type="ECO:0000313" key="4">
    <source>
        <dbReference type="Proteomes" id="UP000265366"/>
    </source>
</evidence>
<evidence type="ECO:0000256" key="1">
    <source>
        <dbReference type="SAM" id="SignalP"/>
    </source>
</evidence>
<dbReference type="SUPFAM" id="SSF54427">
    <property type="entry name" value="NTF2-like"/>
    <property type="match status" value="2"/>
</dbReference>
<dbReference type="OrthoDB" id="9812089at2"/>
<dbReference type="AlphaFoldDB" id="A0A3A1P3M3"/>
<protein>
    <recommendedName>
        <fullName evidence="2">SnoaL-like domain-containing protein</fullName>
    </recommendedName>
</protein>
<dbReference type="InterPro" id="IPR037401">
    <property type="entry name" value="SnoaL-like"/>
</dbReference>
<gene>
    <name evidence="3" type="ORF">D2V17_10005</name>
</gene>
<organism evidence="3 4">
    <name type="scientific">Aurantiacibacter xanthus</name>
    <dbReference type="NCBI Taxonomy" id="1784712"/>
    <lineage>
        <taxon>Bacteria</taxon>
        <taxon>Pseudomonadati</taxon>
        <taxon>Pseudomonadota</taxon>
        <taxon>Alphaproteobacteria</taxon>
        <taxon>Sphingomonadales</taxon>
        <taxon>Erythrobacteraceae</taxon>
        <taxon>Aurantiacibacter</taxon>
    </lineage>
</organism>
<proteinExistence type="predicted"/>
<accession>A0A3A1P3M3</accession>
<evidence type="ECO:0000259" key="2">
    <source>
        <dbReference type="Pfam" id="PF13577"/>
    </source>
</evidence>
<dbReference type="Pfam" id="PF13577">
    <property type="entry name" value="SnoaL_4"/>
    <property type="match status" value="1"/>
</dbReference>
<dbReference type="Proteomes" id="UP000265366">
    <property type="component" value="Unassembled WGS sequence"/>
</dbReference>
<dbReference type="Gene3D" id="3.10.450.50">
    <property type="match status" value="2"/>
</dbReference>
<feature type="chain" id="PRO_5017304586" description="SnoaL-like domain-containing protein" evidence="1">
    <location>
        <begin position="24"/>
        <end position="330"/>
    </location>
</feature>
<dbReference type="CDD" id="cd00531">
    <property type="entry name" value="NTF2_like"/>
    <property type="match status" value="1"/>
</dbReference>
<dbReference type="InterPro" id="IPR032710">
    <property type="entry name" value="NTF2-like_dom_sf"/>
</dbReference>
<keyword evidence="1" id="KW-0732">Signal</keyword>
<feature type="domain" description="SnoaL-like" evidence="2">
    <location>
        <begin position="192"/>
        <end position="321"/>
    </location>
</feature>
<dbReference type="RefSeq" id="WP_119592833.1">
    <property type="nucleotide sequence ID" value="NZ_QXFM01000093.1"/>
</dbReference>
<dbReference type="EMBL" id="QXFM01000093">
    <property type="protein sequence ID" value="RIV86085.1"/>
    <property type="molecule type" value="Genomic_DNA"/>
</dbReference>
<name>A0A3A1P3M3_9SPHN</name>